<dbReference type="Gene3D" id="3.40.50.150">
    <property type="entry name" value="Vaccinia Virus protein VP39"/>
    <property type="match status" value="1"/>
</dbReference>
<dbReference type="Proteomes" id="UP000612282">
    <property type="component" value="Unassembled WGS sequence"/>
</dbReference>
<dbReference type="RefSeq" id="WP_203798726.1">
    <property type="nucleotide sequence ID" value="NZ_BAAAQE010000018.1"/>
</dbReference>
<gene>
    <name evidence="1" type="ORF">Aco03nite_051870</name>
</gene>
<dbReference type="EMBL" id="BOMG01000063">
    <property type="protein sequence ID" value="GID56783.1"/>
    <property type="molecule type" value="Genomic_DNA"/>
</dbReference>
<dbReference type="PIRSF" id="PIRSF017393">
    <property type="entry name" value="MTase_SAV2177"/>
    <property type="match status" value="1"/>
</dbReference>
<keyword evidence="2" id="KW-1185">Reference proteome</keyword>
<proteinExistence type="predicted"/>
<dbReference type="Pfam" id="PF04672">
    <property type="entry name" value="Methyltransf_19"/>
    <property type="match status" value="1"/>
</dbReference>
<dbReference type="InterPro" id="IPR006764">
    <property type="entry name" value="SAM_dep_MeTrfase_SAV2177_type"/>
</dbReference>
<accession>A0ABQ3XE61</accession>
<reference evidence="1 2" key="1">
    <citation type="submission" date="2021-01" db="EMBL/GenBank/DDBJ databases">
        <title>Whole genome shotgun sequence of Actinoplanes couchii NBRC 106145.</title>
        <authorList>
            <person name="Komaki H."/>
            <person name="Tamura T."/>
        </authorList>
    </citation>
    <scope>NUCLEOTIDE SEQUENCE [LARGE SCALE GENOMIC DNA]</scope>
    <source>
        <strain evidence="1 2">NBRC 106145</strain>
    </source>
</reference>
<evidence type="ECO:0008006" key="3">
    <source>
        <dbReference type="Google" id="ProtNLM"/>
    </source>
</evidence>
<comment type="caution">
    <text evidence="1">The sequence shown here is derived from an EMBL/GenBank/DDBJ whole genome shotgun (WGS) entry which is preliminary data.</text>
</comment>
<protein>
    <recommendedName>
        <fullName evidence="3">S-adenosyl methyltransferase</fullName>
    </recommendedName>
</protein>
<name>A0ABQ3XE61_9ACTN</name>
<dbReference type="InterPro" id="IPR029063">
    <property type="entry name" value="SAM-dependent_MTases_sf"/>
</dbReference>
<evidence type="ECO:0000313" key="1">
    <source>
        <dbReference type="EMBL" id="GID56783.1"/>
    </source>
</evidence>
<organism evidence="1 2">
    <name type="scientific">Actinoplanes couchii</name>
    <dbReference type="NCBI Taxonomy" id="403638"/>
    <lineage>
        <taxon>Bacteria</taxon>
        <taxon>Bacillati</taxon>
        <taxon>Actinomycetota</taxon>
        <taxon>Actinomycetes</taxon>
        <taxon>Micromonosporales</taxon>
        <taxon>Micromonosporaceae</taxon>
        <taxon>Actinoplanes</taxon>
    </lineage>
</organism>
<evidence type="ECO:0000313" key="2">
    <source>
        <dbReference type="Proteomes" id="UP000612282"/>
    </source>
</evidence>
<dbReference type="SUPFAM" id="SSF53335">
    <property type="entry name" value="S-adenosyl-L-methionine-dependent methyltransferases"/>
    <property type="match status" value="1"/>
</dbReference>
<sequence length="262" mass="28118">MDPSIDTSVAHTARRYDYWLGGTANFAADRASAAEIEKRMPAARLAVQENRWFMHRAVRHLAGAGIRQFLDIGSGIPTSPNTHELARAADPSARVVYVDNDPLVVAHTRDLIAGDGVVGLGADLRDPAGILADAAVRDTLDLSRPVGLLLVAVVHFLRDDDHPREIVATLVDALPPGSWVVASHGTDEHMSPEQAAALRAVSDTQSKIRNAGEFAAIFDHPRLTLLPPGIRSVSRWWPEAAPQPRPPAGEVAMNGLLAQVTS</sequence>